<gene>
    <name evidence="2" type="ORF">A4A49_40202</name>
</gene>
<evidence type="ECO:0000256" key="1">
    <source>
        <dbReference type="SAM" id="MobiDB-lite"/>
    </source>
</evidence>
<name>A0A1J6JQL7_NICAT</name>
<comment type="caution">
    <text evidence="2">The sequence shown here is derived from an EMBL/GenBank/DDBJ whole genome shotgun (WGS) entry which is preliminary data.</text>
</comment>
<dbReference type="EMBL" id="MJEQ01005777">
    <property type="protein sequence ID" value="OIT20069.1"/>
    <property type="molecule type" value="Genomic_DNA"/>
</dbReference>
<feature type="compositionally biased region" description="Basic and acidic residues" evidence="1">
    <location>
        <begin position="35"/>
        <end position="56"/>
    </location>
</feature>
<protein>
    <submittedName>
        <fullName evidence="2">Uncharacterized protein</fullName>
    </submittedName>
</protein>
<organism evidence="2 3">
    <name type="scientific">Nicotiana attenuata</name>
    <name type="common">Coyote tobacco</name>
    <dbReference type="NCBI Taxonomy" id="49451"/>
    <lineage>
        <taxon>Eukaryota</taxon>
        <taxon>Viridiplantae</taxon>
        <taxon>Streptophyta</taxon>
        <taxon>Embryophyta</taxon>
        <taxon>Tracheophyta</taxon>
        <taxon>Spermatophyta</taxon>
        <taxon>Magnoliopsida</taxon>
        <taxon>eudicotyledons</taxon>
        <taxon>Gunneridae</taxon>
        <taxon>Pentapetalae</taxon>
        <taxon>asterids</taxon>
        <taxon>lamiids</taxon>
        <taxon>Solanales</taxon>
        <taxon>Solanaceae</taxon>
        <taxon>Nicotianoideae</taxon>
        <taxon>Nicotianeae</taxon>
        <taxon>Nicotiana</taxon>
    </lineage>
</organism>
<feature type="compositionally biased region" description="Basic and acidic residues" evidence="1">
    <location>
        <begin position="144"/>
        <end position="156"/>
    </location>
</feature>
<feature type="region of interest" description="Disordered" evidence="1">
    <location>
        <begin position="110"/>
        <end position="163"/>
    </location>
</feature>
<evidence type="ECO:0000313" key="3">
    <source>
        <dbReference type="Proteomes" id="UP000187609"/>
    </source>
</evidence>
<sequence length="242" mass="27062">MVNAVQIPTLIYQTTGKQWNPAAPTFVPKSPGTKRTKETNGTKDHAAENRQEKQKETTAQLVNRAFVANKVTLNQSSQDIPSQTFESEAIAEQQLLLKKVDWTGGRLWCDHREEDPDEGNLSEGYEEEDNATMEADEPQGEKISVNDKKSKGEKQTANRNDTLVEIGRPSTKAPNIVNDPNTNKDVALPILNPNSSNPNISEVEPVIDEQLHLGDPGRGEEQLNPGEGDRDEEHLEPVYWWR</sequence>
<feature type="compositionally biased region" description="Basic and acidic residues" evidence="1">
    <location>
        <begin position="211"/>
        <end position="236"/>
    </location>
</feature>
<feature type="region of interest" description="Disordered" evidence="1">
    <location>
        <begin position="22"/>
        <end position="58"/>
    </location>
</feature>
<reference evidence="2" key="1">
    <citation type="submission" date="2016-11" db="EMBL/GenBank/DDBJ databases">
        <title>The genome of Nicotiana attenuata.</title>
        <authorList>
            <person name="Xu S."/>
            <person name="Brockmoeller T."/>
            <person name="Gaquerel E."/>
            <person name="Navarro A."/>
            <person name="Kuhl H."/>
            <person name="Gase K."/>
            <person name="Ling Z."/>
            <person name="Zhou W."/>
            <person name="Kreitzer C."/>
            <person name="Stanke M."/>
            <person name="Tang H."/>
            <person name="Lyons E."/>
            <person name="Pandey P."/>
            <person name="Pandey S.P."/>
            <person name="Timmermann B."/>
            <person name="Baldwin I.T."/>
        </authorList>
    </citation>
    <scope>NUCLEOTIDE SEQUENCE [LARGE SCALE GENOMIC DNA]</scope>
    <source>
        <strain evidence="2">UT</strain>
    </source>
</reference>
<dbReference type="Gramene" id="OIT20069">
    <property type="protein sequence ID" value="OIT20069"/>
    <property type="gene ID" value="A4A49_40202"/>
</dbReference>
<keyword evidence="3" id="KW-1185">Reference proteome</keyword>
<feature type="region of interest" description="Disordered" evidence="1">
    <location>
        <begin position="211"/>
        <end position="242"/>
    </location>
</feature>
<evidence type="ECO:0000313" key="2">
    <source>
        <dbReference type="EMBL" id="OIT20069.1"/>
    </source>
</evidence>
<proteinExistence type="predicted"/>
<dbReference type="Proteomes" id="UP000187609">
    <property type="component" value="Unassembled WGS sequence"/>
</dbReference>
<dbReference type="AlphaFoldDB" id="A0A1J6JQL7"/>
<feature type="compositionally biased region" description="Acidic residues" evidence="1">
    <location>
        <begin position="115"/>
        <end position="138"/>
    </location>
</feature>
<accession>A0A1J6JQL7</accession>